<dbReference type="PANTHER" id="PTHR42865">
    <property type="entry name" value="PROTON/GLUTAMATE-ASPARTATE SYMPORTER"/>
    <property type="match status" value="1"/>
</dbReference>
<dbReference type="InterPro" id="IPR001991">
    <property type="entry name" value="Na-dicarboxylate_symporter"/>
</dbReference>
<dbReference type="RefSeq" id="WP_125549360.1">
    <property type="nucleotide sequence ID" value="NZ_JBGQPK010000041.1"/>
</dbReference>
<evidence type="ECO:0000256" key="4">
    <source>
        <dbReference type="ARBA" id="ARBA00022692"/>
    </source>
</evidence>
<dbReference type="InterPro" id="IPR036458">
    <property type="entry name" value="Na:dicarbo_symporter_sf"/>
</dbReference>
<comment type="subcellular location">
    <subcellularLocation>
        <location evidence="1">Cell membrane</location>
        <topology evidence="1">Multi-pass membrane protein</topology>
    </subcellularLocation>
</comment>
<dbReference type="PRINTS" id="PR00173">
    <property type="entry name" value="EDTRNSPORT"/>
</dbReference>
<evidence type="ECO:0000256" key="1">
    <source>
        <dbReference type="ARBA" id="ARBA00004651"/>
    </source>
</evidence>
<feature type="transmembrane region" description="Helical" evidence="7">
    <location>
        <begin position="338"/>
        <end position="358"/>
    </location>
</feature>
<keyword evidence="9" id="KW-1185">Reference proteome</keyword>
<evidence type="ECO:0000313" key="8">
    <source>
        <dbReference type="EMBL" id="MFL2029810.1"/>
    </source>
</evidence>
<evidence type="ECO:0000256" key="5">
    <source>
        <dbReference type="ARBA" id="ARBA00022989"/>
    </source>
</evidence>
<gene>
    <name evidence="8" type="ORF">ACEN34_09290</name>
</gene>
<comment type="caution">
    <text evidence="8">The sequence shown here is derived from an EMBL/GenBank/DDBJ whole genome shotgun (WGS) entry which is preliminary data.</text>
</comment>
<organism evidence="8 9">
    <name type="scientific">Loigolactobacillus zhaoyuanensis</name>
    <dbReference type="NCBI Taxonomy" id="2486017"/>
    <lineage>
        <taxon>Bacteria</taxon>
        <taxon>Bacillati</taxon>
        <taxon>Bacillota</taxon>
        <taxon>Bacilli</taxon>
        <taxon>Lactobacillales</taxon>
        <taxon>Lactobacillaceae</taxon>
        <taxon>Loigolactobacillus</taxon>
    </lineage>
</organism>
<dbReference type="PANTHER" id="PTHR42865:SF7">
    <property type="entry name" value="PROTON_GLUTAMATE-ASPARTATE SYMPORTER"/>
    <property type="match status" value="1"/>
</dbReference>
<feature type="transmembrane region" description="Helical" evidence="7">
    <location>
        <begin position="364"/>
        <end position="389"/>
    </location>
</feature>
<keyword evidence="5 7" id="KW-1133">Transmembrane helix</keyword>
<dbReference type="Proteomes" id="UP001625389">
    <property type="component" value="Unassembled WGS sequence"/>
</dbReference>
<evidence type="ECO:0000256" key="3">
    <source>
        <dbReference type="ARBA" id="ARBA00022475"/>
    </source>
</evidence>
<dbReference type="SUPFAM" id="SSF118215">
    <property type="entry name" value="Proton glutamate symport protein"/>
    <property type="match status" value="1"/>
</dbReference>
<protein>
    <submittedName>
        <fullName evidence="8">Dicarboxylate/amino acid:cation symporter</fullName>
    </submittedName>
</protein>
<feature type="transmembrane region" description="Helical" evidence="7">
    <location>
        <begin position="302"/>
        <end position="331"/>
    </location>
</feature>
<evidence type="ECO:0000256" key="6">
    <source>
        <dbReference type="ARBA" id="ARBA00023136"/>
    </source>
</evidence>
<keyword evidence="6 7" id="KW-0472">Membrane</keyword>
<keyword evidence="4 7" id="KW-0812">Transmembrane</keyword>
<evidence type="ECO:0000256" key="7">
    <source>
        <dbReference type="SAM" id="Phobius"/>
    </source>
</evidence>
<accession>A0ABW8UG77</accession>
<evidence type="ECO:0000256" key="2">
    <source>
        <dbReference type="ARBA" id="ARBA00022448"/>
    </source>
</evidence>
<sequence length="412" mass="44284">MTAIKKISLPIQLLIALFLGLVLGKFIPGADSFYNLLGTVFLNAITMVILPLIFPTVVVAVVQIFKKQAFGKILLKTFVYFFVVTTVIIFIYLAAGYYFKFGTSVQTNVDTQALKGIATKVDLWTFIANVVPTNVFKAFADNDLLAVIFFAIVLGLGLGAYGPQKSAPLLKLFDIWTKAIYKITDFIIKLSPIGIFGIIAHDINSVGSGKILSLINFIVGLYIGYLALAVIVFPIIALIFKVPYLQTFRSIQDLFSLAFFSGSSSVVLPKLLERLKQTGTSATITDFVVPLGYTFNLEGATVYLSIAVAFIANSYGVQINLVSLLTITLLLTFISKTIATVPSGAVVVLLATAAQLGLPKEGVALIFAVDFFANAGRTALNVLGNALAAKALDTQRQTKVAQAPLAAKIAKN</sequence>
<keyword evidence="2" id="KW-0813">Transport</keyword>
<feature type="transmembrane region" description="Helical" evidence="7">
    <location>
        <begin position="77"/>
        <end position="99"/>
    </location>
</feature>
<feature type="transmembrane region" description="Helical" evidence="7">
    <location>
        <begin position="144"/>
        <end position="162"/>
    </location>
</feature>
<evidence type="ECO:0000313" key="9">
    <source>
        <dbReference type="Proteomes" id="UP001625389"/>
    </source>
</evidence>
<dbReference type="EMBL" id="JBGQPK010000041">
    <property type="protein sequence ID" value="MFL2029810.1"/>
    <property type="molecule type" value="Genomic_DNA"/>
</dbReference>
<feature type="transmembrane region" description="Helical" evidence="7">
    <location>
        <begin position="40"/>
        <end position="65"/>
    </location>
</feature>
<name>A0ABW8UG77_9LACO</name>
<feature type="transmembrane region" description="Helical" evidence="7">
    <location>
        <begin position="215"/>
        <end position="242"/>
    </location>
</feature>
<proteinExistence type="predicted"/>
<keyword evidence="3" id="KW-1003">Cell membrane</keyword>
<reference evidence="8 9" key="1">
    <citation type="submission" date="2024-08" db="EMBL/GenBank/DDBJ databases">
        <authorList>
            <person name="Arias E."/>
        </authorList>
    </citation>
    <scope>NUCLEOTIDE SEQUENCE [LARGE SCALE GENOMIC DNA]</scope>
    <source>
        <strain evidence="8 9">FAM 25317</strain>
    </source>
</reference>
<dbReference type="Gene3D" id="1.10.3860.10">
    <property type="entry name" value="Sodium:dicarboxylate symporter"/>
    <property type="match status" value="1"/>
</dbReference>
<dbReference type="Pfam" id="PF00375">
    <property type="entry name" value="SDF"/>
    <property type="match status" value="1"/>
</dbReference>